<evidence type="ECO:0000313" key="3">
    <source>
        <dbReference type="EMBL" id="SDB26151.1"/>
    </source>
</evidence>
<dbReference type="Pfam" id="PF02325">
    <property type="entry name" value="CCB3_YggT"/>
    <property type="match status" value="1"/>
</dbReference>
<evidence type="ECO:0000313" key="4">
    <source>
        <dbReference type="Proteomes" id="UP000198771"/>
    </source>
</evidence>
<keyword evidence="2" id="KW-0472">Membrane</keyword>
<organism evidence="3 4">
    <name type="scientific">Desulfonatronum thiosulfatophilum</name>
    <dbReference type="NCBI Taxonomy" id="617002"/>
    <lineage>
        <taxon>Bacteria</taxon>
        <taxon>Pseudomonadati</taxon>
        <taxon>Thermodesulfobacteriota</taxon>
        <taxon>Desulfovibrionia</taxon>
        <taxon>Desulfovibrionales</taxon>
        <taxon>Desulfonatronaceae</taxon>
        <taxon>Desulfonatronum</taxon>
    </lineage>
</organism>
<dbReference type="STRING" id="617002.SAMN05660653_01247"/>
<name>A0A1G6BZV3_9BACT</name>
<evidence type="ECO:0000256" key="1">
    <source>
        <dbReference type="ARBA" id="ARBA00010894"/>
    </source>
</evidence>
<protein>
    <submittedName>
        <fullName evidence="3">YggT family protein</fullName>
    </submittedName>
</protein>
<evidence type="ECO:0000256" key="2">
    <source>
        <dbReference type="SAM" id="Phobius"/>
    </source>
</evidence>
<dbReference type="EMBL" id="FMXO01000006">
    <property type="protein sequence ID" value="SDB26151.1"/>
    <property type="molecule type" value="Genomic_DNA"/>
</dbReference>
<dbReference type="PANTHER" id="PTHR33219">
    <property type="entry name" value="YLMG HOMOLOG PROTEIN 2, CHLOROPLASTIC"/>
    <property type="match status" value="1"/>
</dbReference>
<dbReference type="InterPro" id="IPR003425">
    <property type="entry name" value="CCB3/YggT"/>
</dbReference>
<accession>A0A1G6BZV3</accession>
<dbReference type="PANTHER" id="PTHR33219:SF14">
    <property type="entry name" value="PROTEIN COFACTOR ASSEMBLY OF COMPLEX C SUBUNIT B CCB3, CHLOROPLASTIC-RELATED"/>
    <property type="match status" value="1"/>
</dbReference>
<dbReference type="GO" id="GO:0016020">
    <property type="term" value="C:membrane"/>
    <property type="evidence" value="ECO:0007669"/>
    <property type="project" value="InterPro"/>
</dbReference>
<sequence length="99" mass="11126">MGILANFIMALAFVLNSILSIYFWIVIISALLSWVNPDPYNPIVRALRSLTDPVLNKIRSTVPFVMIGGFDLSPIVLLLGIRFVQIFIVNSLYQFAARL</sequence>
<reference evidence="3 4" key="1">
    <citation type="submission" date="2016-10" db="EMBL/GenBank/DDBJ databases">
        <authorList>
            <person name="de Groot N.N."/>
        </authorList>
    </citation>
    <scope>NUCLEOTIDE SEQUENCE [LARGE SCALE GENOMIC DNA]</scope>
    <source>
        <strain evidence="3 4">ASO4-2</strain>
    </source>
</reference>
<comment type="similarity">
    <text evidence="1">Belongs to the YggT family.</text>
</comment>
<proteinExistence type="inferred from homology"/>
<keyword evidence="2" id="KW-1133">Transmembrane helix</keyword>
<keyword evidence="2" id="KW-0812">Transmembrane</keyword>
<feature type="transmembrane region" description="Helical" evidence="2">
    <location>
        <begin position="72"/>
        <end position="93"/>
    </location>
</feature>
<dbReference type="Proteomes" id="UP000198771">
    <property type="component" value="Unassembled WGS sequence"/>
</dbReference>
<feature type="transmembrane region" description="Helical" evidence="2">
    <location>
        <begin position="7"/>
        <end position="32"/>
    </location>
</feature>
<keyword evidence="4" id="KW-1185">Reference proteome</keyword>
<dbReference type="RefSeq" id="WP_092118750.1">
    <property type="nucleotide sequence ID" value="NZ_FMXO01000006.1"/>
</dbReference>
<gene>
    <name evidence="3" type="ORF">SAMN05660653_01247</name>
</gene>
<dbReference type="AlphaFoldDB" id="A0A1G6BZV3"/>
<dbReference type="OrthoDB" id="47652at2"/>